<keyword evidence="7" id="KW-1133">Transmembrane helix</keyword>
<keyword evidence="3" id="KW-0813">Transport</keyword>
<dbReference type="AlphaFoldDB" id="A0A6A6BB63"/>
<evidence type="ECO:0008006" key="15">
    <source>
        <dbReference type="Google" id="ProtNLM"/>
    </source>
</evidence>
<dbReference type="Pfam" id="PF04281">
    <property type="entry name" value="Tom22"/>
    <property type="match status" value="1"/>
</dbReference>
<evidence type="ECO:0000313" key="13">
    <source>
        <dbReference type="EMBL" id="KAF2140485.1"/>
    </source>
</evidence>
<gene>
    <name evidence="13" type="ORF">K452DRAFT_327364</name>
</gene>
<accession>A0A6A6BB63</accession>
<protein>
    <recommendedName>
        <fullName evidence="15">Mitochondrial import receptor subunit Tom22</fullName>
    </recommendedName>
</protein>
<evidence type="ECO:0000256" key="1">
    <source>
        <dbReference type="ARBA" id="ARBA00004572"/>
    </source>
</evidence>
<evidence type="ECO:0000256" key="2">
    <source>
        <dbReference type="ARBA" id="ARBA00009874"/>
    </source>
</evidence>
<evidence type="ECO:0000256" key="4">
    <source>
        <dbReference type="ARBA" id="ARBA00022692"/>
    </source>
</evidence>
<evidence type="ECO:0000256" key="8">
    <source>
        <dbReference type="ARBA" id="ARBA00023010"/>
    </source>
</evidence>
<feature type="region of interest" description="Disordered" evidence="12">
    <location>
        <begin position="123"/>
        <end position="144"/>
    </location>
</feature>
<evidence type="ECO:0000256" key="11">
    <source>
        <dbReference type="ARBA" id="ARBA00023170"/>
    </source>
</evidence>
<comment type="similarity">
    <text evidence="2">Belongs to the Tom22 family.</text>
</comment>
<keyword evidence="5" id="KW-1000">Mitochondrion outer membrane</keyword>
<dbReference type="GeneID" id="54302409"/>
<organism evidence="13 14">
    <name type="scientific">Aplosporella prunicola CBS 121167</name>
    <dbReference type="NCBI Taxonomy" id="1176127"/>
    <lineage>
        <taxon>Eukaryota</taxon>
        <taxon>Fungi</taxon>
        <taxon>Dikarya</taxon>
        <taxon>Ascomycota</taxon>
        <taxon>Pezizomycotina</taxon>
        <taxon>Dothideomycetes</taxon>
        <taxon>Dothideomycetes incertae sedis</taxon>
        <taxon>Botryosphaeriales</taxon>
        <taxon>Aplosporellaceae</taxon>
        <taxon>Aplosporella</taxon>
    </lineage>
</organism>
<dbReference type="GO" id="GO:0006886">
    <property type="term" value="P:intracellular protein transport"/>
    <property type="evidence" value="ECO:0007669"/>
    <property type="project" value="InterPro"/>
</dbReference>
<evidence type="ECO:0000256" key="3">
    <source>
        <dbReference type="ARBA" id="ARBA00022448"/>
    </source>
</evidence>
<keyword evidence="14" id="KW-1185">Reference proteome</keyword>
<comment type="subcellular location">
    <subcellularLocation>
        <location evidence="1">Mitochondrion outer membrane</location>
        <topology evidence="1">Single-pass membrane protein</topology>
    </subcellularLocation>
</comment>
<dbReference type="RefSeq" id="XP_033396198.1">
    <property type="nucleotide sequence ID" value="XM_033544913.1"/>
</dbReference>
<keyword evidence="8" id="KW-0811">Translocation</keyword>
<dbReference type="OrthoDB" id="10016939at2759"/>
<evidence type="ECO:0000256" key="7">
    <source>
        <dbReference type="ARBA" id="ARBA00022989"/>
    </source>
</evidence>
<dbReference type="Proteomes" id="UP000799438">
    <property type="component" value="Unassembled WGS sequence"/>
</dbReference>
<evidence type="ECO:0000256" key="12">
    <source>
        <dbReference type="SAM" id="MobiDB-lite"/>
    </source>
</evidence>
<dbReference type="InterPro" id="IPR005683">
    <property type="entry name" value="Tom22"/>
</dbReference>
<feature type="compositionally biased region" description="Low complexity" evidence="12">
    <location>
        <begin position="26"/>
        <end position="42"/>
    </location>
</feature>
<feature type="compositionally biased region" description="Polar residues" evidence="12">
    <location>
        <begin position="123"/>
        <end position="138"/>
    </location>
</feature>
<sequence>MVKLEEVPDEDLYAPQTGPEEDWDTSSETSDVSEASDVSSVAPDETLYERLTALQDMVPPAQRRFMASAANSVTSWVQSGYRISTKCLWVVSTSALLLGVPFALAYNEEQQVLEMEREMKMQQSANELVAPGSQTAQPETRPAL</sequence>
<keyword evidence="4" id="KW-0812">Transmembrane</keyword>
<keyword evidence="11" id="KW-0675">Receptor</keyword>
<dbReference type="CDD" id="cd22884">
    <property type="entry name" value="TOM22"/>
    <property type="match status" value="1"/>
</dbReference>
<dbReference type="PANTHER" id="PTHR12504">
    <property type="entry name" value="MITOCHONDRIAL IMPORT RECEPTOR SUBUNIT TOM22"/>
    <property type="match status" value="1"/>
</dbReference>
<keyword evidence="10" id="KW-0472">Membrane</keyword>
<keyword evidence="6" id="KW-0653">Protein transport</keyword>
<keyword evidence="9" id="KW-0496">Mitochondrion</keyword>
<name>A0A6A6BB63_9PEZI</name>
<evidence type="ECO:0000256" key="9">
    <source>
        <dbReference type="ARBA" id="ARBA00023128"/>
    </source>
</evidence>
<dbReference type="EMBL" id="ML995489">
    <property type="protein sequence ID" value="KAF2140485.1"/>
    <property type="molecule type" value="Genomic_DNA"/>
</dbReference>
<dbReference type="PANTHER" id="PTHR12504:SF0">
    <property type="entry name" value="MITOCHONDRIAL IMPORT RECEPTOR SUBUNIT TOM22 HOMOLOG"/>
    <property type="match status" value="1"/>
</dbReference>
<evidence type="ECO:0000313" key="14">
    <source>
        <dbReference type="Proteomes" id="UP000799438"/>
    </source>
</evidence>
<evidence type="ECO:0000256" key="6">
    <source>
        <dbReference type="ARBA" id="ARBA00022927"/>
    </source>
</evidence>
<evidence type="ECO:0000256" key="10">
    <source>
        <dbReference type="ARBA" id="ARBA00023136"/>
    </source>
</evidence>
<proteinExistence type="inferred from homology"/>
<feature type="region of interest" description="Disordered" evidence="12">
    <location>
        <begin position="1"/>
        <end position="44"/>
    </location>
</feature>
<evidence type="ECO:0000256" key="5">
    <source>
        <dbReference type="ARBA" id="ARBA00022787"/>
    </source>
</evidence>
<reference evidence="13" key="1">
    <citation type="journal article" date="2020" name="Stud. Mycol.">
        <title>101 Dothideomycetes genomes: a test case for predicting lifestyles and emergence of pathogens.</title>
        <authorList>
            <person name="Haridas S."/>
            <person name="Albert R."/>
            <person name="Binder M."/>
            <person name="Bloem J."/>
            <person name="Labutti K."/>
            <person name="Salamov A."/>
            <person name="Andreopoulos B."/>
            <person name="Baker S."/>
            <person name="Barry K."/>
            <person name="Bills G."/>
            <person name="Bluhm B."/>
            <person name="Cannon C."/>
            <person name="Castanera R."/>
            <person name="Culley D."/>
            <person name="Daum C."/>
            <person name="Ezra D."/>
            <person name="Gonzalez J."/>
            <person name="Henrissat B."/>
            <person name="Kuo A."/>
            <person name="Liang C."/>
            <person name="Lipzen A."/>
            <person name="Lutzoni F."/>
            <person name="Magnuson J."/>
            <person name="Mondo S."/>
            <person name="Nolan M."/>
            <person name="Ohm R."/>
            <person name="Pangilinan J."/>
            <person name="Park H.-J."/>
            <person name="Ramirez L."/>
            <person name="Alfaro M."/>
            <person name="Sun H."/>
            <person name="Tritt A."/>
            <person name="Yoshinaga Y."/>
            <person name="Zwiers L.-H."/>
            <person name="Turgeon B."/>
            <person name="Goodwin S."/>
            <person name="Spatafora J."/>
            <person name="Crous P."/>
            <person name="Grigoriev I."/>
        </authorList>
    </citation>
    <scope>NUCLEOTIDE SEQUENCE</scope>
    <source>
        <strain evidence="13">CBS 121167</strain>
    </source>
</reference>
<dbReference type="GO" id="GO:0005741">
    <property type="term" value="C:mitochondrial outer membrane"/>
    <property type="evidence" value="ECO:0007669"/>
    <property type="project" value="UniProtKB-SubCell"/>
</dbReference>